<feature type="transmembrane region" description="Helical" evidence="1">
    <location>
        <begin position="57"/>
        <end position="73"/>
    </location>
</feature>
<gene>
    <name evidence="3" type="ORF">E1163_26505</name>
</gene>
<keyword evidence="1" id="KW-0472">Membrane</keyword>
<protein>
    <recommendedName>
        <fullName evidence="2">SPW repeat-containing integral membrane domain-containing protein</fullName>
    </recommendedName>
</protein>
<sequence>MWAQIINVILGLWIMASPDLLGFADPTAADNNHIVGPLIVTFAFTALWEATRSVGKWNLALGAWLLIAPWILSFEDRSALINDMVIGAIVVALSFIKGKITQHFGGGWSALFKNNPEHVEKARELS</sequence>
<dbReference type="EMBL" id="SMLW01000666">
    <property type="protein sequence ID" value="MTI28537.1"/>
    <property type="molecule type" value="Genomic_DNA"/>
</dbReference>
<evidence type="ECO:0000313" key="3">
    <source>
        <dbReference type="EMBL" id="MTI28537.1"/>
    </source>
</evidence>
<name>A0ABW9RWB6_9BACT</name>
<dbReference type="Proteomes" id="UP000798808">
    <property type="component" value="Unassembled WGS sequence"/>
</dbReference>
<keyword evidence="1" id="KW-0812">Transmembrane</keyword>
<keyword evidence="1" id="KW-1133">Transmembrane helix</keyword>
<proteinExistence type="predicted"/>
<accession>A0ABW9RWB6</accession>
<evidence type="ECO:0000313" key="4">
    <source>
        <dbReference type="Proteomes" id="UP000798808"/>
    </source>
</evidence>
<organism evidence="3 4">
    <name type="scientific">Fulvivirga kasyanovii</name>
    <dbReference type="NCBI Taxonomy" id="396812"/>
    <lineage>
        <taxon>Bacteria</taxon>
        <taxon>Pseudomonadati</taxon>
        <taxon>Bacteroidota</taxon>
        <taxon>Cytophagia</taxon>
        <taxon>Cytophagales</taxon>
        <taxon>Fulvivirgaceae</taxon>
        <taxon>Fulvivirga</taxon>
    </lineage>
</organism>
<keyword evidence="4" id="KW-1185">Reference proteome</keyword>
<feature type="domain" description="SPW repeat-containing integral membrane" evidence="2">
    <location>
        <begin position="2"/>
        <end position="94"/>
    </location>
</feature>
<dbReference type="Pfam" id="PF03779">
    <property type="entry name" value="SPW"/>
    <property type="match status" value="1"/>
</dbReference>
<evidence type="ECO:0000256" key="1">
    <source>
        <dbReference type="SAM" id="Phobius"/>
    </source>
</evidence>
<dbReference type="RefSeq" id="WP_155176163.1">
    <property type="nucleotide sequence ID" value="NZ_BAAAFL010000012.1"/>
</dbReference>
<evidence type="ECO:0000259" key="2">
    <source>
        <dbReference type="Pfam" id="PF03779"/>
    </source>
</evidence>
<comment type="caution">
    <text evidence="3">The sequence shown here is derived from an EMBL/GenBank/DDBJ whole genome shotgun (WGS) entry which is preliminary data.</text>
</comment>
<dbReference type="InterPro" id="IPR005530">
    <property type="entry name" value="SPW"/>
</dbReference>
<feature type="transmembrane region" description="Helical" evidence="1">
    <location>
        <begin position="34"/>
        <end position="50"/>
    </location>
</feature>
<reference evidence="3 4" key="1">
    <citation type="submission" date="2019-02" db="EMBL/GenBank/DDBJ databases">
        <authorList>
            <person name="Goldberg S.R."/>
            <person name="Haltli B.A."/>
            <person name="Correa H."/>
            <person name="Russell K.G."/>
        </authorList>
    </citation>
    <scope>NUCLEOTIDE SEQUENCE [LARGE SCALE GENOMIC DNA]</scope>
    <source>
        <strain evidence="3 4">JCM 16186</strain>
    </source>
</reference>
<feature type="transmembrane region" description="Helical" evidence="1">
    <location>
        <begin position="79"/>
        <end position="96"/>
    </location>
</feature>